<protein>
    <submittedName>
        <fullName evidence="1 2">Uncharacterized protein</fullName>
    </submittedName>
</protein>
<evidence type="ECO:0000313" key="2">
    <source>
        <dbReference type="EnsemblPlants" id="Zm00001eb131820_P001"/>
    </source>
</evidence>
<dbReference type="AlphaFoldDB" id="C0P6F0"/>
<keyword evidence="3" id="KW-1185">Reference proteome</keyword>
<dbReference type="Gramene" id="Zm00001eb131820_T001">
    <property type="protein sequence ID" value="Zm00001eb131820_P001"/>
    <property type="gene ID" value="Zm00001eb131820"/>
</dbReference>
<reference evidence="3" key="2">
    <citation type="submission" date="2015-12" db="EMBL/GenBank/DDBJ databases">
        <title>Update maize B73 reference genome by single molecule sequencing technologies.</title>
        <authorList>
            <consortium name="Maize Genome Sequencing Project"/>
            <person name="Ware D."/>
        </authorList>
    </citation>
    <scope>NUCLEOTIDE SEQUENCE [LARGE SCALE GENOMIC DNA]</scope>
    <source>
        <strain evidence="3">cv. B73</strain>
    </source>
</reference>
<dbReference type="EnsemblPlants" id="Zm00001eb131820_T001">
    <property type="protein sequence ID" value="Zm00001eb131820_P001"/>
    <property type="gene ID" value="Zm00001eb131820"/>
</dbReference>
<organism evidence="1">
    <name type="scientific">Zea mays</name>
    <name type="common">Maize</name>
    <dbReference type="NCBI Taxonomy" id="4577"/>
    <lineage>
        <taxon>Eukaryota</taxon>
        <taxon>Viridiplantae</taxon>
        <taxon>Streptophyta</taxon>
        <taxon>Embryophyta</taxon>
        <taxon>Tracheophyta</taxon>
        <taxon>Spermatophyta</taxon>
        <taxon>Magnoliopsida</taxon>
        <taxon>Liliopsida</taxon>
        <taxon>Poales</taxon>
        <taxon>Poaceae</taxon>
        <taxon>PACMAD clade</taxon>
        <taxon>Panicoideae</taxon>
        <taxon>Andropogonodae</taxon>
        <taxon>Andropogoneae</taxon>
        <taxon>Tripsacinae</taxon>
        <taxon>Zea</taxon>
    </lineage>
</organism>
<reference evidence="2" key="4">
    <citation type="submission" date="2021-05" db="UniProtKB">
        <authorList>
            <consortium name="EnsemblPlants"/>
        </authorList>
    </citation>
    <scope>IDENTIFICATION</scope>
    <source>
        <strain evidence="2">cv. B73</strain>
    </source>
</reference>
<evidence type="ECO:0000313" key="3">
    <source>
        <dbReference type="Proteomes" id="UP000007305"/>
    </source>
</evidence>
<dbReference type="ExpressionAtlas" id="C0P6F0">
    <property type="expression patterns" value="baseline and differential"/>
</dbReference>
<reference evidence="2" key="3">
    <citation type="submission" date="2019-07" db="EMBL/GenBank/DDBJ databases">
        <authorList>
            <person name="Seetharam A."/>
            <person name="Woodhouse M."/>
            <person name="Cannon E."/>
        </authorList>
    </citation>
    <scope>NUCLEOTIDE SEQUENCE [LARGE SCALE GENOMIC DNA]</scope>
    <source>
        <strain evidence="2">cv. B73</strain>
    </source>
</reference>
<name>C0P6F0_MAIZE</name>
<sequence length="129" mass="14382">MQVLSSTNLAADFSRALPPGAPIPMLRREVLHSFLRRRGRARPGPHHLRREVLHSFVFKLSPQGCASARCGEPADQGNRPWPPQALHLHWLLLVTSKNNQSKEVYIIAKNHLHPWGSGKAAAPRLGNLL</sequence>
<dbReference type="Proteomes" id="UP000007305">
    <property type="component" value="Chromosome 3"/>
</dbReference>
<evidence type="ECO:0000313" key="1">
    <source>
        <dbReference type="EMBL" id="ACN28566.1"/>
    </source>
</evidence>
<accession>C0P6F0</accession>
<dbReference type="EMBL" id="BT063869">
    <property type="protein sequence ID" value="ACN28566.1"/>
    <property type="molecule type" value="mRNA"/>
</dbReference>
<proteinExistence type="evidence at transcript level"/>
<reference evidence="1" key="1">
    <citation type="journal article" date="2009" name="PLoS Genet.">
        <title>Sequencing, mapping, and analysis of 27,455 maize full-length cDNAs.</title>
        <authorList>
            <person name="Soderlund C."/>
            <person name="Descour A."/>
            <person name="Kudrna D."/>
            <person name="Bomhoff M."/>
            <person name="Boyd L."/>
            <person name="Currie J."/>
            <person name="Angelova A."/>
            <person name="Collura K."/>
            <person name="Wissotski M."/>
            <person name="Ashley E."/>
            <person name="Morrow D."/>
            <person name="Fernandes J."/>
            <person name="Walbot V."/>
            <person name="Yu Y."/>
        </authorList>
    </citation>
    <scope>NUCLEOTIDE SEQUENCE</scope>
    <source>
        <strain evidence="1">B73</strain>
    </source>
</reference>